<evidence type="ECO:0000256" key="1">
    <source>
        <dbReference type="SAM" id="MobiDB-lite"/>
    </source>
</evidence>
<dbReference type="OrthoDB" id="190105at2759"/>
<feature type="compositionally biased region" description="Basic and acidic residues" evidence="1">
    <location>
        <begin position="67"/>
        <end position="95"/>
    </location>
</feature>
<organism evidence="2 3">
    <name type="scientific">Candidula unifasciata</name>
    <dbReference type="NCBI Taxonomy" id="100452"/>
    <lineage>
        <taxon>Eukaryota</taxon>
        <taxon>Metazoa</taxon>
        <taxon>Spiralia</taxon>
        <taxon>Lophotrochozoa</taxon>
        <taxon>Mollusca</taxon>
        <taxon>Gastropoda</taxon>
        <taxon>Heterobranchia</taxon>
        <taxon>Euthyneura</taxon>
        <taxon>Panpulmonata</taxon>
        <taxon>Eupulmonata</taxon>
        <taxon>Stylommatophora</taxon>
        <taxon>Helicina</taxon>
        <taxon>Helicoidea</taxon>
        <taxon>Geomitridae</taxon>
        <taxon>Candidula</taxon>
    </lineage>
</organism>
<feature type="non-terminal residue" evidence="2">
    <location>
        <position position="106"/>
    </location>
</feature>
<evidence type="ECO:0000313" key="3">
    <source>
        <dbReference type="Proteomes" id="UP000678393"/>
    </source>
</evidence>
<dbReference type="Proteomes" id="UP000678393">
    <property type="component" value="Unassembled WGS sequence"/>
</dbReference>
<feature type="region of interest" description="Disordered" evidence="1">
    <location>
        <begin position="64"/>
        <end position="106"/>
    </location>
</feature>
<accession>A0A8S4A678</accession>
<keyword evidence="3" id="KW-1185">Reference proteome</keyword>
<name>A0A8S4A678_9EUPU</name>
<proteinExistence type="predicted"/>
<gene>
    <name evidence="2" type="ORF">CUNI_LOCUS22322</name>
</gene>
<sequence length="106" mass="12335">MSTSTGNLDSLIRKLRKKLRQIENLEILHRSLTQDEIIKARNYNAFVNSKDDIREMLQDALEEQLEKEEQVTEKSSRQYKKSRNEISRGAGDEKSSFTNDEESDQG</sequence>
<reference evidence="2" key="1">
    <citation type="submission" date="2021-04" db="EMBL/GenBank/DDBJ databases">
        <authorList>
            <consortium name="Molecular Ecology Group"/>
        </authorList>
    </citation>
    <scope>NUCLEOTIDE SEQUENCE</scope>
</reference>
<dbReference type="AlphaFoldDB" id="A0A8S4A678"/>
<comment type="caution">
    <text evidence="2">The sequence shown here is derived from an EMBL/GenBank/DDBJ whole genome shotgun (WGS) entry which is preliminary data.</text>
</comment>
<protein>
    <submittedName>
        <fullName evidence="2">Uncharacterized protein</fullName>
    </submittedName>
</protein>
<dbReference type="EMBL" id="CAJHNH020008568">
    <property type="protein sequence ID" value="CAG5136764.1"/>
    <property type="molecule type" value="Genomic_DNA"/>
</dbReference>
<evidence type="ECO:0000313" key="2">
    <source>
        <dbReference type="EMBL" id="CAG5136764.1"/>
    </source>
</evidence>